<comment type="caution">
    <text evidence="1">The sequence shown here is derived from an EMBL/GenBank/DDBJ whole genome shotgun (WGS) entry which is preliminary data.</text>
</comment>
<name>A0AAW2DHG1_9ROSI</name>
<dbReference type="PANTHER" id="PTHR31286:SF167">
    <property type="entry name" value="OS09G0268800 PROTEIN"/>
    <property type="match status" value="1"/>
</dbReference>
<organism evidence="1 2">
    <name type="scientific">Lithocarpus litseifolius</name>
    <dbReference type="NCBI Taxonomy" id="425828"/>
    <lineage>
        <taxon>Eukaryota</taxon>
        <taxon>Viridiplantae</taxon>
        <taxon>Streptophyta</taxon>
        <taxon>Embryophyta</taxon>
        <taxon>Tracheophyta</taxon>
        <taxon>Spermatophyta</taxon>
        <taxon>Magnoliopsida</taxon>
        <taxon>eudicotyledons</taxon>
        <taxon>Gunneridae</taxon>
        <taxon>Pentapetalae</taxon>
        <taxon>rosids</taxon>
        <taxon>fabids</taxon>
        <taxon>Fagales</taxon>
        <taxon>Fagaceae</taxon>
        <taxon>Lithocarpus</taxon>
    </lineage>
</organism>
<protein>
    <recommendedName>
        <fullName evidence="3">DUF4283 domain-containing protein</fullName>
    </recommendedName>
</protein>
<dbReference type="EMBL" id="JAZDWU010000003">
    <property type="protein sequence ID" value="KAL0009302.1"/>
    <property type="molecule type" value="Genomic_DNA"/>
</dbReference>
<proteinExistence type="predicted"/>
<sequence>MDKASFWVQLHGIPIRYMTMEAAEKISFVIGDVSCPTESKDTDRGSFLHVRVSIDLSLPLCHGRLISLGNEKHTWVSFKYKRLPNLFYWCGQRQFGPINVTYDDKDCEMWIESEGTLQSDQRQFGPSSSFCPIKKECYQCPRFLLDKEANWVVYGLQWLSPSLDESECLGCIGTAERW</sequence>
<evidence type="ECO:0000313" key="1">
    <source>
        <dbReference type="EMBL" id="KAL0009302.1"/>
    </source>
</evidence>
<keyword evidence="2" id="KW-1185">Reference proteome</keyword>
<accession>A0AAW2DHG1</accession>
<gene>
    <name evidence="1" type="ORF">SO802_010804</name>
</gene>
<evidence type="ECO:0000313" key="2">
    <source>
        <dbReference type="Proteomes" id="UP001459277"/>
    </source>
</evidence>
<evidence type="ECO:0008006" key="3">
    <source>
        <dbReference type="Google" id="ProtNLM"/>
    </source>
</evidence>
<dbReference type="Proteomes" id="UP001459277">
    <property type="component" value="Unassembled WGS sequence"/>
</dbReference>
<reference evidence="1 2" key="1">
    <citation type="submission" date="2024-01" db="EMBL/GenBank/DDBJ databases">
        <title>A telomere-to-telomere, gap-free genome of sweet tea (Lithocarpus litseifolius).</title>
        <authorList>
            <person name="Zhou J."/>
        </authorList>
    </citation>
    <scope>NUCLEOTIDE SEQUENCE [LARGE SCALE GENOMIC DNA]</scope>
    <source>
        <strain evidence="1">Zhou-2022a</strain>
        <tissue evidence="1">Leaf</tissue>
    </source>
</reference>
<dbReference type="AlphaFoldDB" id="A0AAW2DHG1"/>
<dbReference type="InterPro" id="IPR040256">
    <property type="entry name" value="At4g02000-like"/>
</dbReference>
<dbReference type="PANTHER" id="PTHR31286">
    <property type="entry name" value="GLYCINE-RICH CELL WALL STRUCTURAL PROTEIN 1.8-LIKE"/>
    <property type="match status" value="1"/>
</dbReference>